<evidence type="ECO:0000256" key="1">
    <source>
        <dbReference type="RuleBase" id="RU362001"/>
    </source>
</evidence>
<dbReference type="InterPro" id="IPR010310">
    <property type="entry name" value="T7SS_ESAT-6-like"/>
</dbReference>
<name>A0A9X2VTZ4_9PSEU</name>
<organism evidence="2 3">
    <name type="scientific">Umezawaea endophytica</name>
    <dbReference type="NCBI Taxonomy" id="1654476"/>
    <lineage>
        <taxon>Bacteria</taxon>
        <taxon>Bacillati</taxon>
        <taxon>Actinomycetota</taxon>
        <taxon>Actinomycetes</taxon>
        <taxon>Pseudonocardiales</taxon>
        <taxon>Pseudonocardiaceae</taxon>
        <taxon>Umezawaea</taxon>
    </lineage>
</organism>
<dbReference type="NCBIfam" id="TIGR03930">
    <property type="entry name" value="WXG100_ESAT6"/>
    <property type="match status" value="1"/>
</dbReference>
<sequence length="97" mass="10229">MNDQQITVDFGHLEGLAGDISSQASTLDSTLEDLKSRIAPVVAQWEGGAGEAYTAAQHNWDTAAADLQQVLAQIATAVRAAGESFAQGEQQNTARWG</sequence>
<evidence type="ECO:0000313" key="3">
    <source>
        <dbReference type="Proteomes" id="UP001141259"/>
    </source>
</evidence>
<keyword evidence="3" id="KW-1185">Reference proteome</keyword>
<gene>
    <name evidence="2" type="ORF">NZH93_36125</name>
</gene>
<dbReference type="SUPFAM" id="SSF140453">
    <property type="entry name" value="EsxAB dimer-like"/>
    <property type="match status" value="1"/>
</dbReference>
<dbReference type="EMBL" id="JANYMP010000023">
    <property type="protein sequence ID" value="MCS7482307.1"/>
    <property type="molecule type" value="Genomic_DNA"/>
</dbReference>
<proteinExistence type="inferred from homology"/>
<dbReference type="AlphaFoldDB" id="A0A9X2VTZ4"/>
<reference evidence="2" key="1">
    <citation type="submission" date="2022-08" db="EMBL/GenBank/DDBJ databases">
        <authorList>
            <person name="Tistechok S."/>
            <person name="Samborskyy M."/>
            <person name="Roman I."/>
        </authorList>
    </citation>
    <scope>NUCLEOTIDE SEQUENCE</scope>
    <source>
        <strain evidence="2">DSM 103496</strain>
    </source>
</reference>
<comment type="similarity">
    <text evidence="1">Belongs to the WXG100 family.</text>
</comment>
<evidence type="ECO:0000313" key="2">
    <source>
        <dbReference type="EMBL" id="MCS7482307.1"/>
    </source>
</evidence>
<dbReference type="Pfam" id="PF06013">
    <property type="entry name" value="WXG100"/>
    <property type="match status" value="1"/>
</dbReference>
<dbReference type="InterPro" id="IPR036689">
    <property type="entry name" value="ESAT-6-like_sf"/>
</dbReference>
<dbReference type="Proteomes" id="UP001141259">
    <property type="component" value="Unassembled WGS sequence"/>
</dbReference>
<accession>A0A9X2VTZ4</accession>
<comment type="caution">
    <text evidence="2">The sequence shown here is derived from an EMBL/GenBank/DDBJ whole genome shotgun (WGS) entry which is preliminary data.</text>
</comment>
<dbReference type="RefSeq" id="WP_259627788.1">
    <property type="nucleotide sequence ID" value="NZ_JANYMP010000023.1"/>
</dbReference>
<dbReference type="Gene3D" id="1.10.287.1060">
    <property type="entry name" value="ESAT-6-like"/>
    <property type="match status" value="1"/>
</dbReference>
<protein>
    <recommendedName>
        <fullName evidence="1">ESAT-6-like protein</fullName>
    </recommendedName>
</protein>